<dbReference type="GO" id="GO:0019902">
    <property type="term" value="F:phosphatase binding"/>
    <property type="evidence" value="ECO:0007669"/>
    <property type="project" value="TreeGrafter"/>
</dbReference>
<dbReference type="GeneID" id="101702044"/>
<feature type="region of interest" description="Disordered" evidence="1">
    <location>
        <begin position="1197"/>
        <end position="1230"/>
    </location>
</feature>
<gene>
    <name evidence="4" type="primary">Sfi1</name>
</gene>
<organism evidence="3 4">
    <name type="scientific">Heterocephalus glaber</name>
    <name type="common">Naked mole rat</name>
    <dbReference type="NCBI Taxonomy" id="10181"/>
    <lineage>
        <taxon>Eukaryota</taxon>
        <taxon>Metazoa</taxon>
        <taxon>Chordata</taxon>
        <taxon>Craniata</taxon>
        <taxon>Vertebrata</taxon>
        <taxon>Euteleostomi</taxon>
        <taxon>Mammalia</taxon>
        <taxon>Eutheria</taxon>
        <taxon>Euarchontoglires</taxon>
        <taxon>Glires</taxon>
        <taxon>Rodentia</taxon>
        <taxon>Hystricomorpha</taxon>
        <taxon>Bathyergidae</taxon>
        <taxon>Heterocephalus</taxon>
    </lineage>
</organism>
<sequence>MLPSKALRLLWRLCFLLLYRCRWSFRDDEVKKPCSPKALPKKKSSALSGRVPRTTCPVKCGTSHTGTRRGRLRELHIRCMARKFLYLWIRMTFGRIFPSKARFYYEQKILQKVFEGWKEEWWVSHREWKLCVRADYHYRYYLYNLVFQSWKACMRWQQEMRSKYMKAKDHDAKQKMRQAWKAWLIYVAVRRTKLQMHTTALEFSQQSILWMWWSKWRQQLGQAHMNHAFCGTALKHRAFSLKLQAWSQWKEQLLLSQRERWKVVLAVQHHQWWQKRKSLRAWLEYLNMHRVKKQQNEMAEQLHRVTVLQIHFCDWRWAWEQRQSLYAHQALVEELARKMALRRAFLHWRRYVSLCTEEIAQREVGERHQQHSLLNFCFRALKDNVTQVHLKQIRKNLAHRQHDMMLLHRFWNIWQSRIEQRAEKEQLPSLNIAWAHYRITVLCKCIKLWLHYTQKRRYKQLLQARADGHFQQRTLPAALHTWSRLWRWHQQESVLSARAACFHREVIEKQVFAVWWQKMFQHRENHLAERIAILQAERHLLRRFWLTWHQRVAARQQEREWEAVACAQHRERRLRNAFCIWKESAQQLRTERISRVQAAQFHSGQLLRWAWSRWRERLALQAAEQQKLMQADLHSQRAMLRRALQKWLAYQGWVWSILQEVTVRESQHNRQLIRWALHRWRKNTMAHADEARRSSQARAHYRRTVCSKVLVQWREVASVQIYYRQWEACALREAQKVLERGCLCIWFRCWQDRSQRAAQQKAQLEGAARHHHQHLLREAVAQWKAYHLECVRKKILQRQGSQLLAQRLSQACFHQWRRQLVVKRQEQQSTARALWFWAFSLQAKAWAAWLGFALDRRRKKVRLEQAVQAYHQQLLQEGATRLLRFTASLKAFRQQLQAQQQVQAAQSLHRAVCHCAELWKQKVLGPSRESQPLAPIASSRRVTFEGPLLDFVAAGAGDATLETKRLQVQQPRAALGSLALAAGEPQLLELNTRSARKQPRCPHFLLKPMQTQRSPGCGTLKGHGPEKPQEQGQGLAWPAGHSLTRSFLTGALPNVPGPKLPSVASPSPSPELLPPSSFVPLRAGAPAWMSAQPTTPGPKPKVPPILTCGPDPHLLLPEDFTGTRARPDLSSEAASHVDLEVELEGIQQQLQQYQTTRKDLWSCQRQASNLRKWLELSQEDPRAEDQDTERQIQKELEEPVPPLPPGGTADPAAGQGSSGPAPAHPFLHSTHPGLTAGSVLMRRQVLCCRVGFRPPPGT</sequence>
<dbReference type="AlphaFoldDB" id="A0AAX6ST46"/>
<evidence type="ECO:0000313" key="4">
    <source>
        <dbReference type="RefSeq" id="XP_021112887.1"/>
    </source>
</evidence>
<dbReference type="PANTHER" id="PTHR22028:SF4">
    <property type="entry name" value="PROTEIN SFI1 HOMOLOG"/>
    <property type="match status" value="1"/>
</dbReference>
<evidence type="ECO:0000256" key="1">
    <source>
        <dbReference type="SAM" id="MobiDB-lite"/>
    </source>
</evidence>
<keyword evidence="2" id="KW-0732">Signal</keyword>
<protein>
    <submittedName>
        <fullName evidence="4">Protein SFI1 homolog isoform X1</fullName>
    </submittedName>
</protein>
<accession>A0AAX6ST46</accession>
<feature type="signal peptide" evidence="2">
    <location>
        <begin position="1"/>
        <end position="24"/>
    </location>
</feature>
<keyword evidence="3" id="KW-1185">Reference proteome</keyword>
<dbReference type="Proteomes" id="UP000694906">
    <property type="component" value="Unplaced"/>
</dbReference>
<evidence type="ECO:0000256" key="2">
    <source>
        <dbReference type="SAM" id="SignalP"/>
    </source>
</evidence>
<dbReference type="PANTHER" id="PTHR22028">
    <property type="entry name" value="SFI1 SPINDLE BODY DOMAIN-CONTAINING PROTEIN-RELATED"/>
    <property type="match status" value="1"/>
</dbReference>
<dbReference type="CTD" id="9814"/>
<name>A0AAX6ST46_HETGA</name>
<proteinExistence type="predicted"/>
<dbReference type="RefSeq" id="XP_021112887.1">
    <property type="nucleotide sequence ID" value="XM_021257228.1"/>
</dbReference>
<dbReference type="InterPro" id="IPR052270">
    <property type="entry name" value="CACF_protein"/>
</dbReference>
<feature type="chain" id="PRO_5043343552" evidence="2">
    <location>
        <begin position="25"/>
        <end position="1258"/>
    </location>
</feature>
<feature type="region of interest" description="Disordered" evidence="1">
    <location>
        <begin position="1008"/>
        <end position="1035"/>
    </location>
</feature>
<evidence type="ECO:0000313" key="3">
    <source>
        <dbReference type="Proteomes" id="UP000694906"/>
    </source>
</evidence>
<feature type="compositionally biased region" description="Low complexity" evidence="1">
    <location>
        <begin position="1206"/>
        <end position="1221"/>
    </location>
</feature>
<reference evidence="4" key="1">
    <citation type="submission" date="2025-08" db="UniProtKB">
        <authorList>
            <consortium name="RefSeq"/>
        </authorList>
    </citation>
    <scope>IDENTIFICATION</scope>
</reference>